<dbReference type="RefSeq" id="WP_092223665.1">
    <property type="nucleotide sequence ID" value="NZ_FNJI01000019.1"/>
</dbReference>
<accession>A0A1H0SJS3</accession>
<sequence>MVLKSLILGVLFSVGIFAVKSGVGLSYCFAGSARTRSKIGACSLFVMTYLAVFASAVLVLQHVDLVRHLDLIQRWLRSGMLGHLVIAALMIGWGLLLLTKNDGSIGKSRGWLILAMPCPVCLTVILLSAAVLLSYFPEHLYLTAALFYLAFMAISLLTPVAVHLLRKRSPMEPDGFLGSTMLLMAAYFLLSAIIMPQFGDLDKIYRMACYRSDTLSADVAGAVNVTLLTAAAFLAGYSLTIKRIRSYQ</sequence>
<keyword evidence="3" id="KW-1185">Reference proteome</keyword>
<feature type="transmembrane region" description="Helical" evidence="1">
    <location>
        <begin position="80"/>
        <end position="99"/>
    </location>
</feature>
<organism evidence="2 3">
    <name type="scientific">Desulforhopalus singaporensis</name>
    <dbReference type="NCBI Taxonomy" id="91360"/>
    <lineage>
        <taxon>Bacteria</taxon>
        <taxon>Pseudomonadati</taxon>
        <taxon>Thermodesulfobacteriota</taxon>
        <taxon>Desulfobulbia</taxon>
        <taxon>Desulfobulbales</taxon>
        <taxon>Desulfocapsaceae</taxon>
        <taxon>Desulforhopalus</taxon>
    </lineage>
</organism>
<feature type="transmembrane region" description="Helical" evidence="1">
    <location>
        <begin position="176"/>
        <end position="199"/>
    </location>
</feature>
<feature type="transmembrane region" description="Helical" evidence="1">
    <location>
        <begin position="141"/>
        <end position="164"/>
    </location>
</feature>
<reference evidence="2 3" key="1">
    <citation type="submission" date="2016-10" db="EMBL/GenBank/DDBJ databases">
        <authorList>
            <person name="de Groot N.N."/>
        </authorList>
    </citation>
    <scope>NUCLEOTIDE SEQUENCE [LARGE SCALE GENOMIC DNA]</scope>
    <source>
        <strain evidence="2 3">DSM 12130</strain>
    </source>
</reference>
<gene>
    <name evidence="2" type="ORF">SAMN05660330_02685</name>
</gene>
<dbReference type="STRING" id="91360.SAMN05660330_02685"/>
<evidence type="ECO:0000313" key="3">
    <source>
        <dbReference type="Proteomes" id="UP000199073"/>
    </source>
</evidence>
<keyword evidence="1" id="KW-0472">Membrane</keyword>
<name>A0A1H0SJS3_9BACT</name>
<evidence type="ECO:0000256" key="1">
    <source>
        <dbReference type="SAM" id="Phobius"/>
    </source>
</evidence>
<keyword evidence="1" id="KW-1133">Transmembrane helix</keyword>
<dbReference type="Proteomes" id="UP000199073">
    <property type="component" value="Unassembled WGS sequence"/>
</dbReference>
<protein>
    <submittedName>
        <fullName evidence="2">Predicted transporter</fullName>
    </submittedName>
</protein>
<dbReference type="OrthoDB" id="5420053at2"/>
<evidence type="ECO:0000313" key="2">
    <source>
        <dbReference type="EMBL" id="SDP41406.1"/>
    </source>
</evidence>
<feature type="transmembrane region" description="Helical" evidence="1">
    <location>
        <begin position="219"/>
        <end position="239"/>
    </location>
</feature>
<feature type="transmembrane region" description="Helical" evidence="1">
    <location>
        <begin position="6"/>
        <end position="29"/>
    </location>
</feature>
<dbReference type="Pfam" id="PF09930">
    <property type="entry name" value="DUF2162"/>
    <property type="match status" value="1"/>
</dbReference>
<dbReference type="InterPro" id="IPR017199">
    <property type="entry name" value="UCP037409_transporter"/>
</dbReference>
<dbReference type="EMBL" id="FNJI01000019">
    <property type="protein sequence ID" value="SDP41406.1"/>
    <property type="molecule type" value="Genomic_DNA"/>
</dbReference>
<feature type="transmembrane region" description="Helical" evidence="1">
    <location>
        <begin position="41"/>
        <end position="60"/>
    </location>
</feature>
<proteinExistence type="predicted"/>
<keyword evidence="1" id="KW-0812">Transmembrane</keyword>
<dbReference type="AlphaFoldDB" id="A0A1H0SJS3"/>
<feature type="transmembrane region" description="Helical" evidence="1">
    <location>
        <begin position="111"/>
        <end position="135"/>
    </location>
</feature>